<dbReference type="InterPro" id="IPR009081">
    <property type="entry name" value="PP-bd_ACP"/>
</dbReference>
<evidence type="ECO:0000313" key="4">
    <source>
        <dbReference type="EMBL" id="MBW5484591.1"/>
    </source>
</evidence>
<reference evidence="4 5" key="1">
    <citation type="submission" date="2019-12" db="EMBL/GenBank/DDBJ databases">
        <title>Genome sequence of Streptomyces bambusae.</title>
        <authorList>
            <person name="Bansal K."/>
            <person name="Choksket S."/>
            <person name="Korpole S."/>
            <person name="Patil P.B."/>
        </authorList>
    </citation>
    <scope>NUCLEOTIDE SEQUENCE [LARGE SCALE GENOMIC DNA]</scope>
    <source>
        <strain evidence="4 5">SK60</strain>
    </source>
</reference>
<keyword evidence="2" id="KW-0597">Phosphoprotein</keyword>
<dbReference type="PROSITE" id="PS50075">
    <property type="entry name" value="CARRIER"/>
    <property type="match status" value="1"/>
</dbReference>
<evidence type="ECO:0000259" key="3">
    <source>
        <dbReference type="PROSITE" id="PS50075"/>
    </source>
</evidence>
<dbReference type="Pfam" id="PF00550">
    <property type="entry name" value="PP-binding"/>
    <property type="match status" value="1"/>
</dbReference>
<dbReference type="RefSeq" id="WP_258024766.1">
    <property type="nucleotide sequence ID" value="NZ_WTFF01000176.1"/>
</dbReference>
<dbReference type="EMBL" id="WTFF01000176">
    <property type="protein sequence ID" value="MBW5484591.1"/>
    <property type="molecule type" value="Genomic_DNA"/>
</dbReference>
<dbReference type="SUPFAM" id="SSF47336">
    <property type="entry name" value="ACP-like"/>
    <property type="match status" value="1"/>
</dbReference>
<comment type="caution">
    <text evidence="4">The sequence shown here is derived from an EMBL/GenBank/DDBJ whole genome shotgun (WGS) entry which is preliminary data.</text>
</comment>
<gene>
    <name evidence="4" type="ORF">GPJ59_22605</name>
</gene>
<evidence type="ECO:0000313" key="5">
    <source>
        <dbReference type="Proteomes" id="UP000812013"/>
    </source>
</evidence>
<protein>
    <submittedName>
        <fullName evidence="4">Actinorhodin polyketide synthase</fullName>
    </submittedName>
</protein>
<dbReference type="Proteomes" id="UP000812013">
    <property type="component" value="Unassembled WGS sequence"/>
</dbReference>
<name>A0ABS6ZAI4_9ACTN</name>
<dbReference type="PROSITE" id="PS00012">
    <property type="entry name" value="PHOSPHOPANTETHEINE"/>
    <property type="match status" value="1"/>
</dbReference>
<dbReference type="InterPro" id="IPR006162">
    <property type="entry name" value="Ppantetheine_attach_site"/>
</dbReference>
<evidence type="ECO:0000256" key="2">
    <source>
        <dbReference type="ARBA" id="ARBA00022553"/>
    </source>
</evidence>
<feature type="domain" description="Carrier" evidence="3">
    <location>
        <begin position="16"/>
        <end position="91"/>
    </location>
</feature>
<evidence type="ECO:0000256" key="1">
    <source>
        <dbReference type="ARBA" id="ARBA00022450"/>
    </source>
</evidence>
<keyword evidence="1" id="KW-0596">Phosphopantetheine</keyword>
<sequence>MMDDTGHPARGRLELADLARLLSECAGDSEGIDMTDPVVLDQDWMDLNYDSISLIQTTSRIERDYGLQLDEEELGDADTPRRYLDMVNTALSARAGV</sequence>
<organism evidence="4 5">
    <name type="scientific">Streptomyces bambusae</name>
    <dbReference type="NCBI Taxonomy" id="1550616"/>
    <lineage>
        <taxon>Bacteria</taxon>
        <taxon>Bacillati</taxon>
        <taxon>Actinomycetota</taxon>
        <taxon>Actinomycetes</taxon>
        <taxon>Kitasatosporales</taxon>
        <taxon>Streptomycetaceae</taxon>
        <taxon>Streptomyces</taxon>
    </lineage>
</organism>
<dbReference type="InterPro" id="IPR036736">
    <property type="entry name" value="ACP-like_sf"/>
</dbReference>
<dbReference type="Gene3D" id="1.10.1200.10">
    <property type="entry name" value="ACP-like"/>
    <property type="match status" value="1"/>
</dbReference>
<accession>A0ABS6ZAI4</accession>
<keyword evidence="5" id="KW-1185">Reference proteome</keyword>
<proteinExistence type="predicted"/>